<feature type="chain" id="PRO_5041735842" description="Histidine phosphatase family protein" evidence="1">
    <location>
        <begin position="24"/>
        <end position="192"/>
    </location>
</feature>
<gene>
    <name evidence="2" type="ORF">RGQ30_01010</name>
</gene>
<keyword evidence="1" id="KW-0732">Signal</keyword>
<dbReference type="Proteomes" id="UP001329151">
    <property type="component" value="Chromosome"/>
</dbReference>
<dbReference type="Gene3D" id="3.40.50.1240">
    <property type="entry name" value="Phosphoglycerate mutase-like"/>
    <property type="match status" value="1"/>
</dbReference>
<dbReference type="SUPFAM" id="SSF53254">
    <property type="entry name" value="Phosphoglycerate mutase-like"/>
    <property type="match status" value="1"/>
</dbReference>
<dbReference type="KEGG" id="lto:RGQ30_01010"/>
<proteinExistence type="predicted"/>
<dbReference type="InterPro" id="IPR029033">
    <property type="entry name" value="His_PPase_superfam"/>
</dbReference>
<evidence type="ECO:0000256" key="1">
    <source>
        <dbReference type="SAM" id="SignalP"/>
    </source>
</evidence>
<dbReference type="InterPro" id="IPR013078">
    <property type="entry name" value="His_Pase_superF_clade-1"/>
</dbReference>
<dbReference type="RefSeq" id="WP_298218389.1">
    <property type="nucleotide sequence ID" value="NZ_AP028947.1"/>
</dbReference>
<dbReference type="EMBL" id="AP028947">
    <property type="protein sequence ID" value="BET24600.1"/>
    <property type="molecule type" value="Genomic_DNA"/>
</dbReference>
<sequence>MLYRIARVFLLPFFALFPCFALAQTATDPWQLWKQPGVHAIMRHATAPGFGDPEGFVLGNCATQRDLNATGRKEARVLGRAIRDKGIALTAVYSSQWCRCLHTAEELDVGKVRELPALNSFFQGRGNSAEHTAALKKHLATLKPSDKVLYVSHQVNTTALTGVYPDSGEVVLFKFLPNGEVTVLGRVRADTL</sequence>
<accession>A0AA86J5C6</accession>
<name>A0AA86J5C6_9BURK</name>
<evidence type="ECO:0000313" key="3">
    <source>
        <dbReference type="Proteomes" id="UP001329151"/>
    </source>
</evidence>
<reference evidence="2 3" key="1">
    <citation type="submission" date="2023-10" db="EMBL/GenBank/DDBJ databases">
        <title>Complete Genome Sequence of Limnobacter thiooxidans CS-K2T, Isolated from freshwater lake sediments in Bavaria, Germany.</title>
        <authorList>
            <person name="Naruki M."/>
            <person name="Watanabe A."/>
            <person name="Warashina T."/>
            <person name="Morita T."/>
            <person name="Arakawa K."/>
        </authorList>
    </citation>
    <scope>NUCLEOTIDE SEQUENCE [LARGE SCALE GENOMIC DNA]</scope>
    <source>
        <strain evidence="2 3">CS-K2</strain>
    </source>
</reference>
<feature type="signal peptide" evidence="1">
    <location>
        <begin position="1"/>
        <end position="23"/>
    </location>
</feature>
<evidence type="ECO:0008006" key="4">
    <source>
        <dbReference type="Google" id="ProtNLM"/>
    </source>
</evidence>
<organism evidence="2 3">
    <name type="scientific">Limnobacter thiooxidans</name>
    <dbReference type="NCBI Taxonomy" id="131080"/>
    <lineage>
        <taxon>Bacteria</taxon>
        <taxon>Pseudomonadati</taxon>
        <taxon>Pseudomonadota</taxon>
        <taxon>Betaproteobacteria</taxon>
        <taxon>Burkholderiales</taxon>
        <taxon>Burkholderiaceae</taxon>
        <taxon>Limnobacter</taxon>
    </lineage>
</organism>
<keyword evidence="3" id="KW-1185">Reference proteome</keyword>
<dbReference type="CDD" id="cd07067">
    <property type="entry name" value="HP_PGM_like"/>
    <property type="match status" value="1"/>
</dbReference>
<dbReference type="Pfam" id="PF00300">
    <property type="entry name" value="His_Phos_1"/>
    <property type="match status" value="1"/>
</dbReference>
<dbReference type="AlphaFoldDB" id="A0AA86J5C6"/>
<protein>
    <recommendedName>
        <fullName evidence="4">Histidine phosphatase family protein</fullName>
    </recommendedName>
</protein>
<evidence type="ECO:0000313" key="2">
    <source>
        <dbReference type="EMBL" id="BET24600.1"/>
    </source>
</evidence>